<dbReference type="Proteomes" id="UP000783588">
    <property type="component" value="Unassembled WGS sequence"/>
</dbReference>
<evidence type="ECO:0000259" key="3">
    <source>
        <dbReference type="Pfam" id="PF00881"/>
    </source>
</evidence>
<comment type="similarity">
    <text evidence="1">Belongs to the nitroreductase family.</text>
</comment>
<feature type="domain" description="Nitroreductase" evidence="3">
    <location>
        <begin position="8"/>
        <end position="154"/>
    </location>
</feature>
<keyword evidence="2" id="KW-0560">Oxidoreductase</keyword>
<dbReference type="InterPro" id="IPR029479">
    <property type="entry name" value="Nitroreductase"/>
</dbReference>
<dbReference type="RefSeq" id="WP_216469894.1">
    <property type="nucleotide sequence ID" value="NZ_JAHLQI010000002.1"/>
</dbReference>
<proteinExistence type="inferred from homology"/>
<evidence type="ECO:0000313" key="5">
    <source>
        <dbReference type="Proteomes" id="UP000783588"/>
    </source>
</evidence>
<accession>A0ABS6ERE2</accession>
<dbReference type="CDD" id="cd02136">
    <property type="entry name" value="PnbA_NfnB-like"/>
    <property type="match status" value="1"/>
</dbReference>
<evidence type="ECO:0000256" key="2">
    <source>
        <dbReference type="ARBA" id="ARBA00023002"/>
    </source>
</evidence>
<evidence type="ECO:0000313" key="4">
    <source>
        <dbReference type="EMBL" id="MBU5490262.1"/>
    </source>
</evidence>
<name>A0ABS6ERE2_9FIRM</name>
<dbReference type="EMBL" id="JAHLQI010000002">
    <property type="protein sequence ID" value="MBU5490262.1"/>
    <property type="molecule type" value="Genomic_DNA"/>
</dbReference>
<comment type="caution">
    <text evidence="4">The sequence shown here is derived from an EMBL/GenBank/DDBJ whole genome shotgun (WGS) entry which is preliminary data.</text>
</comment>
<gene>
    <name evidence="4" type="ORF">KQI75_06465</name>
</gene>
<protein>
    <submittedName>
        <fullName evidence="4">Nitroreductase</fullName>
    </submittedName>
</protein>
<sequence length="173" mass="18868">MNPVLQNILDRHSCRSFTEQPVEPEKLQDLLTAAVWAPSGRNEQSWHFTLLANTEKIQALAAAVREADNRPAGYNFFAPAAFLIVSGERDNRNSFLDAGAAMENVLLTATSLGLGTCWINQVRDVCDVPAVRALLTEYGVPESHIVNASAAIGYPAAQPVIHERKANTTTLVR</sequence>
<dbReference type="PANTHER" id="PTHR43673">
    <property type="entry name" value="NAD(P)H NITROREDUCTASE YDGI-RELATED"/>
    <property type="match status" value="1"/>
</dbReference>
<reference evidence="4 5" key="1">
    <citation type="submission" date="2021-06" db="EMBL/GenBank/DDBJ databases">
        <authorList>
            <person name="Sun Q."/>
            <person name="Li D."/>
        </authorList>
    </citation>
    <scope>NUCLEOTIDE SEQUENCE [LARGE SCALE GENOMIC DNA]</scope>
    <source>
        <strain evidence="4 5">MSJd-7</strain>
    </source>
</reference>
<keyword evidence="5" id="KW-1185">Reference proteome</keyword>
<dbReference type="Pfam" id="PF00881">
    <property type="entry name" value="Nitroreductase"/>
    <property type="match status" value="1"/>
</dbReference>
<dbReference type="PANTHER" id="PTHR43673:SF10">
    <property type="entry name" value="NADH DEHYDROGENASE_NAD(P)H NITROREDUCTASE XCC3605-RELATED"/>
    <property type="match status" value="1"/>
</dbReference>
<evidence type="ECO:0000256" key="1">
    <source>
        <dbReference type="ARBA" id="ARBA00007118"/>
    </source>
</evidence>
<organism evidence="4 5">
    <name type="scientific">Butyricicoccus intestinisimiae</name>
    <dbReference type="NCBI Taxonomy" id="2841509"/>
    <lineage>
        <taxon>Bacteria</taxon>
        <taxon>Bacillati</taxon>
        <taxon>Bacillota</taxon>
        <taxon>Clostridia</taxon>
        <taxon>Eubacteriales</taxon>
        <taxon>Butyricicoccaceae</taxon>
        <taxon>Butyricicoccus</taxon>
    </lineage>
</organism>